<feature type="transmembrane region" description="Helical" evidence="1">
    <location>
        <begin position="32"/>
        <end position="49"/>
    </location>
</feature>
<feature type="transmembrane region" description="Helical" evidence="1">
    <location>
        <begin position="215"/>
        <end position="238"/>
    </location>
</feature>
<feature type="transmembrane region" description="Helical" evidence="1">
    <location>
        <begin position="116"/>
        <end position="134"/>
    </location>
</feature>
<keyword evidence="1" id="KW-0472">Membrane</keyword>
<dbReference type="RefSeq" id="WP_346823047.1">
    <property type="nucleotide sequence ID" value="NZ_JBDKWZ010000013.1"/>
</dbReference>
<feature type="transmembrane region" description="Helical" evidence="1">
    <location>
        <begin position="87"/>
        <end position="109"/>
    </location>
</feature>
<reference evidence="2 3" key="1">
    <citation type="submission" date="2024-04" db="EMBL/GenBank/DDBJ databases">
        <title>Novel genus in family Flammeovirgaceae.</title>
        <authorList>
            <person name="Nguyen T.H."/>
            <person name="Vuong T.Q."/>
            <person name="Le H."/>
            <person name="Kim S.-G."/>
        </authorList>
    </citation>
    <scope>NUCLEOTIDE SEQUENCE [LARGE SCALE GENOMIC DNA]</scope>
    <source>
        <strain evidence="2 3">JCM 23209</strain>
    </source>
</reference>
<gene>
    <name evidence="2" type="ORF">AAG747_20270</name>
</gene>
<feature type="transmembrane region" description="Helical" evidence="1">
    <location>
        <begin position="61"/>
        <end position="81"/>
    </location>
</feature>
<evidence type="ECO:0000313" key="3">
    <source>
        <dbReference type="Proteomes" id="UP001403385"/>
    </source>
</evidence>
<feature type="transmembrane region" description="Helical" evidence="1">
    <location>
        <begin position="250"/>
        <end position="271"/>
    </location>
</feature>
<evidence type="ECO:0000256" key="1">
    <source>
        <dbReference type="SAM" id="Phobius"/>
    </source>
</evidence>
<dbReference type="Gene3D" id="1.10.3730.20">
    <property type="match status" value="1"/>
</dbReference>
<keyword evidence="3" id="KW-1185">Reference proteome</keyword>
<accession>A0AAW9SHX3</accession>
<feature type="transmembrane region" description="Helical" evidence="1">
    <location>
        <begin position="154"/>
        <end position="172"/>
    </location>
</feature>
<protein>
    <recommendedName>
        <fullName evidence="4">EamA domain-containing protein</fullName>
    </recommendedName>
</protein>
<evidence type="ECO:0000313" key="2">
    <source>
        <dbReference type="EMBL" id="MEN7550266.1"/>
    </source>
</evidence>
<name>A0AAW9SHX3_9BACT</name>
<comment type="caution">
    <text evidence="2">The sequence shown here is derived from an EMBL/GenBank/DDBJ whole genome shotgun (WGS) entry which is preliminary data.</text>
</comment>
<dbReference type="Proteomes" id="UP001403385">
    <property type="component" value="Unassembled WGS sequence"/>
</dbReference>
<feature type="transmembrane region" description="Helical" evidence="1">
    <location>
        <begin position="277"/>
        <end position="294"/>
    </location>
</feature>
<dbReference type="AlphaFoldDB" id="A0AAW9SHX3"/>
<feature type="transmembrane region" description="Helical" evidence="1">
    <location>
        <begin position="184"/>
        <end position="203"/>
    </location>
</feature>
<keyword evidence="1" id="KW-0812">Transmembrane</keyword>
<evidence type="ECO:0008006" key="4">
    <source>
        <dbReference type="Google" id="ProtNLM"/>
    </source>
</evidence>
<proteinExistence type="predicted"/>
<dbReference type="EMBL" id="JBDKWZ010000013">
    <property type="protein sequence ID" value="MEN7550266.1"/>
    <property type="molecule type" value="Genomic_DNA"/>
</dbReference>
<sequence>MWYLLLAALCTFLTYFHFKVFALYNIATLPALLTNYVVCVIAGLLFFPIESWESLLHKDWLYWAGLLGALFILHYLLLIYATARVGLAIITIASKVSFTLPVVISLVYIPSVYKTLSWLNYTGVVLSVIAVLFISIQRKSGNESTLFKLSSLRWAWVVFLVGGGIDTLINFINYRYLSEETEVSFPIATFAFALLTGVVATGVKHSFLSGFGQVVLLKSCLGGVSLGVVNFFSFYFILKALRYFQHQGSLVFPLLNILVILLIAGISKWGFREKLSRLNFLGIALALLSLLFIAL</sequence>
<organism evidence="2 3">
    <name type="scientific">Rapidithrix thailandica</name>
    <dbReference type="NCBI Taxonomy" id="413964"/>
    <lineage>
        <taxon>Bacteria</taxon>
        <taxon>Pseudomonadati</taxon>
        <taxon>Bacteroidota</taxon>
        <taxon>Cytophagia</taxon>
        <taxon>Cytophagales</taxon>
        <taxon>Flammeovirgaceae</taxon>
        <taxon>Rapidithrix</taxon>
    </lineage>
</organism>
<keyword evidence="1" id="KW-1133">Transmembrane helix</keyword>